<feature type="binding site" evidence="5">
    <location>
        <begin position="218"/>
        <end position="225"/>
    </location>
    <ligand>
        <name>ADP</name>
        <dbReference type="ChEBI" id="CHEBI:456216"/>
    </ligand>
</feature>
<dbReference type="GO" id="GO:0004674">
    <property type="term" value="F:protein serine/threonine kinase activity"/>
    <property type="evidence" value="ECO:0007669"/>
    <property type="project" value="UniProtKB-UniRule"/>
</dbReference>
<dbReference type="EMBL" id="ACJD01000001">
    <property type="protein sequence ID" value="EEH15147.1"/>
    <property type="molecule type" value="Genomic_DNA"/>
</dbReference>
<dbReference type="EC" id="2.7.4.27" evidence="5"/>
<dbReference type="EC" id="2.7.11.32" evidence="5"/>
<reference evidence="6 7" key="1">
    <citation type="submission" date="2009-03" db="EMBL/GenBank/DDBJ databases">
        <authorList>
            <person name="Setubal J.C."/>
            <person name="Boyle S."/>
            <person name="Crasta O.R."/>
            <person name="Gillespie J.J."/>
            <person name="Kenyon R.W."/>
            <person name="Lu J."/>
            <person name="Mane S."/>
            <person name="Nagrani S."/>
            <person name="Shallom J.M."/>
            <person name="Shallom S."/>
            <person name="Shukla M."/>
            <person name="Snyder E.E."/>
            <person name="Sobral B.W."/>
            <person name="Wattam A.R."/>
            <person name="Will R."/>
            <person name="Williams K."/>
            <person name="Yoo H."/>
            <person name="Bruce D.H."/>
            <person name="Detter C."/>
            <person name="Munk C."/>
            <person name="Brettin T.S."/>
            <person name="Ficht T."/>
        </authorList>
    </citation>
    <scope>NUCLEOTIDE SEQUENCE [LARGE SCALE GENOMIC DNA]</scope>
    <source>
        <strain evidence="6 7">Cudo</strain>
    </source>
</reference>
<keyword evidence="4 5" id="KW-0418">Kinase</keyword>
<dbReference type="NCBIfam" id="NF003742">
    <property type="entry name" value="PRK05339.1"/>
    <property type="match status" value="1"/>
</dbReference>
<evidence type="ECO:0000256" key="2">
    <source>
        <dbReference type="ARBA" id="ARBA00022679"/>
    </source>
</evidence>
<proteinExistence type="inferred from homology"/>
<dbReference type="GO" id="GO:0043531">
    <property type="term" value="F:ADP binding"/>
    <property type="evidence" value="ECO:0007669"/>
    <property type="project" value="UniProtKB-UniRule"/>
</dbReference>
<evidence type="ECO:0000256" key="5">
    <source>
        <dbReference type="HAMAP-Rule" id="MF_00921"/>
    </source>
</evidence>
<evidence type="ECO:0000313" key="7">
    <source>
        <dbReference type="Proteomes" id="UP000003678"/>
    </source>
</evidence>
<dbReference type="InterPro" id="IPR005177">
    <property type="entry name" value="Kinase-pyrophosphorylase"/>
</dbReference>
<comment type="function">
    <text evidence="5">Bifunctional serine/threonine kinase and phosphorylase involved in the regulation of the pyruvate, phosphate dikinase (PPDK) by catalyzing its phosphorylation/dephosphorylation.</text>
</comment>
<dbReference type="HAMAP" id="MF_00921">
    <property type="entry name" value="PDRP"/>
    <property type="match status" value="1"/>
</dbReference>
<comment type="catalytic activity">
    <reaction evidence="5">
        <text>N(tele)-phospho-L-histidyl/O-phospho-L-threonyl-[pyruvate, phosphate dikinase] + phosphate + H(+) = N(tele)-phospho-L-histidyl/L-threonyl-[pyruvate, phosphate dikinase] + diphosphate</text>
        <dbReference type="Rhea" id="RHEA:43696"/>
        <dbReference type="Rhea" id="RHEA-COMP:10650"/>
        <dbReference type="Rhea" id="RHEA-COMP:10651"/>
        <dbReference type="ChEBI" id="CHEBI:15378"/>
        <dbReference type="ChEBI" id="CHEBI:30013"/>
        <dbReference type="ChEBI" id="CHEBI:33019"/>
        <dbReference type="ChEBI" id="CHEBI:43474"/>
        <dbReference type="ChEBI" id="CHEBI:61977"/>
        <dbReference type="ChEBI" id="CHEBI:83586"/>
        <dbReference type="EC" id="2.7.4.27"/>
    </reaction>
</comment>
<evidence type="ECO:0000256" key="3">
    <source>
        <dbReference type="ARBA" id="ARBA00022741"/>
    </source>
</evidence>
<accession>C0G315</accession>
<name>C0G315_9HYPH</name>
<keyword evidence="3 5" id="KW-0547">Nucleotide-binding</keyword>
<dbReference type="GO" id="GO:0016776">
    <property type="term" value="F:phosphotransferase activity, phosphate group as acceptor"/>
    <property type="evidence" value="ECO:0007669"/>
    <property type="project" value="UniProtKB-UniRule"/>
</dbReference>
<dbReference type="PANTHER" id="PTHR31756:SF3">
    <property type="entry name" value="PYRUVATE, PHOSPHATE DIKINASE REGULATORY PROTEIN 1, CHLOROPLASTIC"/>
    <property type="match status" value="1"/>
</dbReference>
<evidence type="ECO:0000256" key="1">
    <source>
        <dbReference type="ARBA" id="ARBA00022527"/>
    </source>
</evidence>
<dbReference type="InterPro" id="IPR026565">
    <property type="entry name" value="PPDK_reg"/>
</dbReference>
<comment type="similarity">
    <text evidence="5">Belongs to the pyruvate, phosphate/water dikinase regulatory protein family. PDRP subfamily.</text>
</comment>
<sequence>MAMLVEKLGIEKSFPEFTSLVHKCWMRLATWLPAVDDLPSFPRPAMACGRHSGFTHSRQQEGNKTVTRPLSYFHLHLISDATGETLLAAGRAAAAQYANARAIEHIYPLIRTEKQLRKVLEGIDAEPGIVLYTVVDQKLAAIIDESCADMGVPSVSVLEPVLNTFQSYLGAPAHRRASAQHVLNADYFRRIDALNFMMEHDDGQLPLDIEEADVIIVGISRTSKTPTSIYLANRGIKAANVPLVLGIPVPEILFAAKRPLIVGLVATAECISQIRQNRPLGNIPSLDTGLYTDRVSISEELAYARNLCNRHGWPIIDVSRRSIEETAAAILALLRNGKKEGSSS</sequence>
<gene>
    <name evidence="6" type="ORF">BCETI_1000048</name>
</gene>
<dbReference type="Proteomes" id="UP000003678">
    <property type="component" value="Unassembled WGS sequence"/>
</dbReference>
<evidence type="ECO:0000256" key="4">
    <source>
        <dbReference type="ARBA" id="ARBA00022777"/>
    </source>
</evidence>
<organism evidence="6 7">
    <name type="scientific">Brucella ceti str. Cudo</name>
    <dbReference type="NCBI Taxonomy" id="595497"/>
    <lineage>
        <taxon>Bacteria</taxon>
        <taxon>Pseudomonadati</taxon>
        <taxon>Pseudomonadota</taxon>
        <taxon>Alphaproteobacteria</taxon>
        <taxon>Hyphomicrobiales</taxon>
        <taxon>Brucellaceae</taxon>
        <taxon>Brucella/Ochrobactrum group</taxon>
        <taxon>Brucella</taxon>
    </lineage>
</organism>
<dbReference type="PANTHER" id="PTHR31756">
    <property type="entry name" value="PYRUVATE, PHOSPHATE DIKINASE REGULATORY PROTEIN 1, CHLOROPLASTIC"/>
    <property type="match status" value="1"/>
</dbReference>
<evidence type="ECO:0000313" key="6">
    <source>
        <dbReference type="EMBL" id="EEH15147.1"/>
    </source>
</evidence>
<protein>
    <recommendedName>
        <fullName evidence="5">Putative pyruvate, phosphate dikinase regulatory protein</fullName>
        <shortName evidence="5">PPDK regulatory protein</shortName>
        <ecNumber evidence="5">2.7.11.32</ecNumber>
        <ecNumber evidence="5">2.7.4.27</ecNumber>
    </recommendedName>
</protein>
<dbReference type="Pfam" id="PF03618">
    <property type="entry name" value="Kinase-PPPase"/>
    <property type="match status" value="1"/>
</dbReference>
<dbReference type="AlphaFoldDB" id="C0G315"/>
<keyword evidence="1 5" id="KW-0723">Serine/threonine-protein kinase</keyword>
<comment type="catalytic activity">
    <reaction evidence="5">
        <text>N(tele)-phospho-L-histidyl/L-threonyl-[pyruvate, phosphate dikinase] + ADP = N(tele)-phospho-L-histidyl/O-phospho-L-threonyl-[pyruvate, phosphate dikinase] + AMP + H(+)</text>
        <dbReference type="Rhea" id="RHEA:43692"/>
        <dbReference type="Rhea" id="RHEA-COMP:10650"/>
        <dbReference type="Rhea" id="RHEA-COMP:10651"/>
        <dbReference type="ChEBI" id="CHEBI:15378"/>
        <dbReference type="ChEBI" id="CHEBI:30013"/>
        <dbReference type="ChEBI" id="CHEBI:61977"/>
        <dbReference type="ChEBI" id="CHEBI:83586"/>
        <dbReference type="ChEBI" id="CHEBI:456215"/>
        <dbReference type="ChEBI" id="CHEBI:456216"/>
        <dbReference type="EC" id="2.7.11.32"/>
    </reaction>
</comment>
<keyword evidence="2 5" id="KW-0808">Transferase</keyword>
<dbReference type="GO" id="GO:0005524">
    <property type="term" value="F:ATP binding"/>
    <property type="evidence" value="ECO:0007669"/>
    <property type="project" value="InterPro"/>
</dbReference>
<comment type="caution">
    <text evidence="6">The sequence shown here is derived from an EMBL/GenBank/DDBJ whole genome shotgun (WGS) entry which is preliminary data.</text>
</comment>